<dbReference type="AlphaFoldDB" id="A0A9X5E6K2"/>
<feature type="compositionally biased region" description="Basic and acidic residues" evidence="1">
    <location>
        <begin position="18"/>
        <end position="39"/>
    </location>
</feature>
<organism evidence="2 3">
    <name type="scientific">Scytonema millei VB511283</name>
    <dbReference type="NCBI Taxonomy" id="1245923"/>
    <lineage>
        <taxon>Bacteria</taxon>
        <taxon>Bacillati</taxon>
        <taxon>Cyanobacteriota</taxon>
        <taxon>Cyanophyceae</taxon>
        <taxon>Nostocales</taxon>
        <taxon>Scytonemataceae</taxon>
        <taxon>Scytonema</taxon>
    </lineage>
</organism>
<reference evidence="2 3" key="1">
    <citation type="journal article" date="2015" name="Genome Announc.">
        <title>Draft Genome Sequence of the Terrestrial Cyanobacterium Scytonema millei VB511283, Isolated from Eastern India.</title>
        <authorList>
            <person name="Sen D."/>
            <person name="Chandrababunaidu M.M."/>
            <person name="Singh D."/>
            <person name="Sanghi N."/>
            <person name="Ghorai A."/>
            <person name="Mishra G.P."/>
            <person name="Madduluri M."/>
            <person name="Adhikary S.P."/>
            <person name="Tripathy S."/>
        </authorList>
    </citation>
    <scope>NUCLEOTIDE SEQUENCE [LARGE SCALE GENOMIC DNA]</scope>
    <source>
        <strain evidence="2 3">VB511283</strain>
    </source>
</reference>
<sequence length="75" mass="8556">MGWLQAIGLHSEERRVLAKQDEVRSERKPLEGRQHRGDSYSHAANAPIPIVQEMGTVISCQLSVISYQRLVARDW</sequence>
<proteinExistence type="predicted"/>
<dbReference type="Proteomes" id="UP000031532">
    <property type="component" value="Unassembled WGS sequence"/>
</dbReference>
<accession>A0A9X5E6K2</accession>
<dbReference type="OrthoDB" id="9897266at2"/>
<evidence type="ECO:0000256" key="1">
    <source>
        <dbReference type="SAM" id="MobiDB-lite"/>
    </source>
</evidence>
<protein>
    <submittedName>
        <fullName evidence="2">Uncharacterized protein</fullName>
    </submittedName>
</protein>
<evidence type="ECO:0000313" key="2">
    <source>
        <dbReference type="EMBL" id="NHC35134.1"/>
    </source>
</evidence>
<comment type="caution">
    <text evidence="2">The sequence shown here is derived from an EMBL/GenBank/DDBJ whole genome shotgun (WGS) entry which is preliminary data.</text>
</comment>
<evidence type="ECO:0000313" key="3">
    <source>
        <dbReference type="Proteomes" id="UP000031532"/>
    </source>
</evidence>
<dbReference type="RefSeq" id="WP_132866898.1">
    <property type="nucleotide sequence ID" value="NZ_JTJC03000002.1"/>
</dbReference>
<dbReference type="EMBL" id="JTJC03000002">
    <property type="protein sequence ID" value="NHC35134.1"/>
    <property type="molecule type" value="Genomic_DNA"/>
</dbReference>
<feature type="region of interest" description="Disordered" evidence="1">
    <location>
        <begin position="18"/>
        <end position="41"/>
    </location>
</feature>
<keyword evidence="3" id="KW-1185">Reference proteome</keyword>
<name>A0A9X5E6K2_9CYAN</name>
<gene>
    <name evidence="2" type="ORF">QH73_0010745</name>
</gene>